<dbReference type="Pfam" id="PF00005">
    <property type="entry name" value="ABC_tran"/>
    <property type="match status" value="1"/>
</dbReference>
<dbReference type="InterPro" id="IPR050093">
    <property type="entry name" value="ABC_SmlMolc_Importer"/>
</dbReference>
<comment type="similarity">
    <text evidence="1">Belongs to the ABC transporter superfamily.</text>
</comment>
<dbReference type="AlphaFoldDB" id="A0A5D3KLG4"/>
<dbReference type="Gene3D" id="3.40.50.300">
    <property type="entry name" value="P-loop containing nucleotide triphosphate hydrolases"/>
    <property type="match status" value="1"/>
</dbReference>
<protein>
    <submittedName>
        <fullName evidence="7">ABC transporter ATP-binding protein</fullName>
    </submittedName>
</protein>
<dbReference type="Pfam" id="PF08402">
    <property type="entry name" value="TOBE_2"/>
    <property type="match status" value="1"/>
</dbReference>
<dbReference type="InterPro" id="IPR008995">
    <property type="entry name" value="Mo/tungstate-bd_C_term_dom"/>
</dbReference>
<evidence type="ECO:0000256" key="2">
    <source>
        <dbReference type="ARBA" id="ARBA00022448"/>
    </source>
</evidence>
<dbReference type="InterPro" id="IPR013611">
    <property type="entry name" value="Transp-assoc_OB_typ2"/>
</dbReference>
<dbReference type="GO" id="GO:0043190">
    <property type="term" value="C:ATP-binding cassette (ABC) transporter complex"/>
    <property type="evidence" value="ECO:0007669"/>
    <property type="project" value="InterPro"/>
</dbReference>
<dbReference type="PROSITE" id="PS00211">
    <property type="entry name" value="ABC_TRANSPORTER_1"/>
    <property type="match status" value="1"/>
</dbReference>
<dbReference type="SUPFAM" id="SSF50331">
    <property type="entry name" value="MOP-like"/>
    <property type="match status" value="1"/>
</dbReference>
<name>A0A5D3KLG4_9BRAD</name>
<proteinExistence type="inferred from homology"/>
<dbReference type="InterPro" id="IPR003593">
    <property type="entry name" value="AAA+_ATPase"/>
</dbReference>
<dbReference type="InterPro" id="IPR003439">
    <property type="entry name" value="ABC_transporter-like_ATP-bd"/>
</dbReference>
<dbReference type="GO" id="GO:0022857">
    <property type="term" value="F:transmembrane transporter activity"/>
    <property type="evidence" value="ECO:0007669"/>
    <property type="project" value="InterPro"/>
</dbReference>
<evidence type="ECO:0000259" key="6">
    <source>
        <dbReference type="PROSITE" id="PS50893"/>
    </source>
</evidence>
<comment type="caution">
    <text evidence="7">The sequence shown here is derived from an EMBL/GenBank/DDBJ whole genome shotgun (WGS) entry which is preliminary data.</text>
</comment>
<keyword evidence="3" id="KW-0547">Nucleotide-binding</keyword>
<dbReference type="FunFam" id="3.40.50.300:FF:000425">
    <property type="entry name" value="Probable ABC transporter, ATP-binding subunit"/>
    <property type="match status" value="1"/>
</dbReference>
<dbReference type="Proteomes" id="UP000324758">
    <property type="component" value="Unassembled WGS sequence"/>
</dbReference>
<dbReference type="PANTHER" id="PTHR42781">
    <property type="entry name" value="SPERMIDINE/PUTRESCINE IMPORT ATP-BINDING PROTEIN POTA"/>
    <property type="match status" value="1"/>
</dbReference>
<dbReference type="GO" id="GO:0016887">
    <property type="term" value="F:ATP hydrolysis activity"/>
    <property type="evidence" value="ECO:0007669"/>
    <property type="project" value="InterPro"/>
</dbReference>
<reference evidence="7 8" key="1">
    <citation type="submission" date="2019-08" db="EMBL/GenBank/DDBJ databases">
        <title>Bradyrhizobium hipponensis sp. nov., a rhizobium isolated from a Lupinus angustifolius root nodule in Tunisia.</title>
        <authorList>
            <person name="Off K."/>
            <person name="Rejili M."/>
            <person name="Mars M."/>
            <person name="Brachmann A."/>
            <person name="Marin M."/>
        </authorList>
    </citation>
    <scope>NUCLEOTIDE SEQUENCE [LARGE SCALE GENOMIC DNA]</scope>
    <source>
        <strain evidence="7 8">CTAW71</strain>
    </source>
</reference>
<accession>A0A5D3KLG4</accession>
<dbReference type="SUPFAM" id="SSF52540">
    <property type="entry name" value="P-loop containing nucleoside triphosphate hydrolases"/>
    <property type="match status" value="1"/>
</dbReference>
<keyword evidence="8" id="KW-1185">Reference proteome</keyword>
<dbReference type="SMART" id="SM00382">
    <property type="entry name" value="AAA"/>
    <property type="match status" value="1"/>
</dbReference>
<comment type="function">
    <text evidence="5">Involved in beta-(1--&gt;2)glucan export. Transmembrane domains (TMD) form a pore in the inner membrane and the ATP-binding domain (NBD) is responsible for energy generation.</text>
</comment>
<organism evidence="7 8">
    <name type="scientific">Bradyrhizobium rifense</name>
    <dbReference type="NCBI Taxonomy" id="515499"/>
    <lineage>
        <taxon>Bacteria</taxon>
        <taxon>Pseudomonadati</taxon>
        <taxon>Pseudomonadota</taxon>
        <taxon>Alphaproteobacteria</taxon>
        <taxon>Hyphomicrobiales</taxon>
        <taxon>Nitrobacteraceae</taxon>
        <taxon>Bradyrhizobium</taxon>
    </lineage>
</organism>
<dbReference type="EMBL" id="VSSS01000038">
    <property type="protein sequence ID" value="TYL92353.1"/>
    <property type="molecule type" value="Genomic_DNA"/>
</dbReference>
<dbReference type="PANTHER" id="PTHR42781:SF4">
    <property type="entry name" value="SPERMIDINE_PUTRESCINE IMPORT ATP-BINDING PROTEIN POTA"/>
    <property type="match status" value="1"/>
</dbReference>
<dbReference type="GO" id="GO:0005524">
    <property type="term" value="F:ATP binding"/>
    <property type="evidence" value="ECO:0007669"/>
    <property type="project" value="UniProtKB-KW"/>
</dbReference>
<gene>
    <name evidence="7" type="ORF">FXB40_24895</name>
</gene>
<keyword evidence="4 7" id="KW-0067">ATP-binding</keyword>
<sequence length="360" mass="39136">MTVLELRNVTKTYGGFTAVDGVTLEVEQGKILSLLGPSGCGKTTTLRIIAGFVSPDAGSVRIGGDDVGKLKPYERNVGLLFQDYALFPHMTVSQNVAYGMRYRGTRAAAVPSRVEQMLSLVQLAGMETRYPNQLSGGQQQRVALARALATDPKVVLLDEPLSALDAKLRLELRLELKEILRIVGATTIVVTHDQEEALSLGDEVVVMHAGRIVQRGTPTEIYRTPADKFVAEFIGRSNWFQAVPGGEMNQSLNSYITEEGFEIRARAAQSNRSDAALCVRPEHIELFDGAAPEPTHDPEQNILAGMVLDVAPLGPDVHVVVELPGKRRLLAIRKNVGRNPGVVSGQPVRAYFQASDVLVF</sequence>
<feature type="domain" description="ABC transporter" evidence="6">
    <location>
        <begin position="4"/>
        <end position="234"/>
    </location>
</feature>
<evidence type="ECO:0000313" key="8">
    <source>
        <dbReference type="Proteomes" id="UP000324758"/>
    </source>
</evidence>
<evidence type="ECO:0000256" key="5">
    <source>
        <dbReference type="ARBA" id="ARBA00024722"/>
    </source>
</evidence>
<evidence type="ECO:0000256" key="3">
    <source>
        <dbReference type="ARBA" id="ARBA00022741"/>
    </source>
</evidence>
<dbReference type="OrthoDB" id="9802264at2"/>
<evidence type="ECO:0000313" key="7">
    <source>
        <dbReference type="EMBL" id="TYL92353.1"/>
    </source>
</evidence>
<dbReference type="Gene3D" id="2.40.50.100">
    <property type="match status" value="1"/>
</dbReference>
<dbReference type="GO" id="GO:0015697">
    <property type="term" value="P:quaternary ammonium group transport"/>
    <property type="evidence" value="ECO:0007669"/>
    <property type="project" value="UniProtKB-ARBA"/>
</dbReference>
<evidence type="ECO:0000256" key="1">
    <source>
        <dbReference type="ARBA" id="ARBA00005417"/>
    </source>
</evidence>
<dbReference type="InterPro" id="IPR027417">
    <property type="entry name" value="P-loop_NTPase"/>
</dbReference>
<dbReference type="InterPro" id="IPR017871">
    <property type="entry name" value="ABC_transporter-like_CS"/>
</dbReference>
<dbReference type="RefSeq" id="WP_148774821.1">
    <property type="nucleotide sequence ID" value="NZ_VSSS01000038.1"/>
</dbReference>
<keyword evidence="2" id="KW-0813">Transport</keyword>
<dbReference type="PROSITE" id="PS50893">
    <property type="entry name" value="ABC_TRANSPORTER_2"/>
    <property type="match status" value="1"/>
</dbReference>
<evidence type="ECO:0000256" key="4">
    <source>
        <dbReference type="ARBA" id="ARBA00022840"/>
    </source>
</evidence>